<dbReference type="Pfam" id="PF14316">
    <property type="entry name" value="DUF4381"/>
    <property type="match status" value="1"/>
</dbReference>
<name>A0ABX7GRH7_9GAMM</name>
<dbReference type="Proteomes" id="UP000663181">
    <property type="component" value="Chromosome"/>
</dbReference>
<feature type="transmembrane region" description="Helical" evidence="1">
    <location>
        <begin position="12"/>
        <end position="32"/>
    </location>
</feature>
<accession>A0ABX7GRH7</accession>
<organism evidence="2 3">
    <name type="scientific">Dyella caseinilytica</name>
    <dbReference type="NCBI Taxonomy" id="1849581"/>
    <lineage>
        <taxon>Bacteria</taxon>
        <taxon>Pseudomonadati</taxon>
        <taxon>Pseudomonadota</taxon>
        <taxon>Gammaproteobacteria</taxon>
        <taxon>Lysobacterales</taxon>
        <taxon>Rhodanobacteraceae</taxon>
        <taxon>Dyella</taxon>
    </lineage>
</organism>
<evidence type="ECO:0000313" key="2">
    <source>
        <dbReference type="EMBL" id="QRN52860.1"/>
    </source>
</evidence>
<dbReference type="EMBL" id="CP064030">
    <property type="protein sequence ID" value="QRN52860.1"/>
    <property type="molecule type" value="Genomic_DNA"/>
</dbReference>
<keyword evidence="1" id="KW-1133">Transmembrane helix</keyword>
<dbReference type="InterPro" id="IPR025489">
    <property type="entry name" value="DUF4381"/>
</dbReference>
<keyword evidence="1" id="KW-0812">Transmembrane</keyword>
<keyword evidence="1" id="KW-0472">Membrane</keyword>
<proteinExistence type="predicted"/>
<gene>
    <name evidence="2" type="ORF">ISN74_15615</name>
</gene>
<reference evidence="2 3" key="1">
    <citation type="submission" date="2020-10" db="EMBL/GenBank/DDBJ databases">
        <title>Phylogeny of dyella-like bacteria.</title>
        <authorList>
            <person name="Fu J."/>
        </authorList>
    </citation>
    <scope>NUCLEOTIDE SEQUENCE [LARGE SCALE GENOMIC DNA]</scope>
    <source>
        <strain evidence="2 3">DHOB09</strain>
    </source>
</reference>
<evidence type="ECO:0000313" key="3">
    <source>
        <dbReference type="Proteomes" id="UP000663181"/>
    </source>
</evidence>
<protein>
    <submittedName>
        <fullName evidence="2">DUF4381 domain-containing protein</fullName>
    </submittedName>
</protein>
<evidence type="ECO:0000256" key="1">
    <source>
        <dbReference type="SAM" id="Phobius"/>
    </source>
</evidence>
<keyword evidence="3" id="KW-1185">Reference proteome</keyword>
<sequence length="149" mass="17251">MPPAPPWWPLAPGWWVLLGLVCVIAITTWLLYRTARKKRRLRERILAEIEQVAVRYPHDDAAYAASLHQLLRRAAWRYATDAHSSQGKRWKEVLLQVPVDMATVDALMTLDARMYQQHADFDRFRVEAAARRWLDAALKHTKTSEVGHA</sequence>